<evidence type="ECO:0000313" key="1">
    <source>
        <dbReference type="EMBL" id="WGD42186.1"/>
    </source>
</evidence>
<sequence length="66" mass="7181">MTVHIDGLRIELPPIDQLAFLAGLGILTALELIEWPIALAIGVGHELARSRHGKVLREFGEALEEA</sequence>
<gene>
    <name evidence="1" type="ORF">PYS65_19715</name>
</gene>
<evidence type="ECO:0000313" key="2">
    <source>
        <dbReference type="Proteomes" id="UP001216440"/>
    </source>
</evidence>
<name>A0ABY8K5P8_9ACTN</name>
<protein>
    <submittedName>
        <fullName evidence="1">Uncharacterized protein</fullName>
    </submittedName>
</protein>
<dbReference type="EMBL" id="CP121682">
    <property type="protein sequence ID" value="WGD42186.1"/>
    <property type="molecule type" value="Genomic_DNA"/>
</dbReference>
<keyword evidence="2" id="KW-1185">Reference proteome</keyword>
<reference evidence="1 2" key="1">
    <citation type="submission" date="2023-03" db="EMBL/GenBank/DDBJ databases">
        <authorList>
            <person name="Mo P."/>
        </authorList>
    </citation>
    <scope>NUCLEOTIDE SEQUENCE [LARGE SCALE GENOMIC DNA]</scope>
    <source>
        <strain evidence="1 2">HUAS 5</strain>
    </source>
</reference>
<organism evidence="1 2">
    <name type="scientific">Streptomyces cathayae</name>
    <dbReference type="NCBI Taxonomy" id="3031124"/>
    <lineage>
        <taxon>Bacteria</taxon>
        <taxon>Bacillati</taxon>
        <taxon>Actinomycetota</taxon>
        <taxon>Actinomycetes</taxon>
        <taxon>Kitasatosporales</taxon>
        <taxon>Streptomycetaceae</taxon>
        <taxon>Streptomyces</taxon>
    </lineage>
</organism>
<proteinExistence type="predicted"/>
<accession>A0ABY8K5P8</accession>
<dbReference type="RefSeq" id="WP_279335241.1">
    <property type="nucleotide sequence ID" value="NZ_CP121682.1"/>
</dbReference>
<dbReference type="Proteomes" id="UP001216440">
    <property type="component" value="Chromosome"/>
</dbReference>